<name>A0A562V8M4_9BACT</name>
<organism evidence="5 6">
    <name type="scientific">Geobacter argillaceus</name>
    <dbReference type="NCBI Taxonomy" id="345631"/>
    <lineage>
        <taxon>Bacteria</taxon>
        <taxon>Pseudomonadati</taxon>
        <taxon>Thermodesulfobacteriota</taxon>
        <taxon>Desulfuromonadia</taxon>
        <taxon>Geobacterales</taxon>
        <taxon>Geobacteraceae</taxon>
        <taxon>Geobacter</taxon>
    </lineage>
</organism>
<gene>
    <name evidence="5" type="ORF">JN12_03527</name>
</gene>
<dbReference type="OrthoDB" id="9783813at2"/>
<dbReference type="AlphaFoldDB" id="A0A562V8M4"/>
<evidence type="ECO:0000313" key="6">
    <source>
        <dbReference type="Proteomes" id="UP000319449"/>
    </source>
</evidence>
<dbReference type="Pfam" id="PF03450">
    <property type="entry name" value="CO_deh_flav_C"/>
    <property type="match status" value="1"/>
</dbReference>
<dbReference type="InterPro" id="IPR016167">
    <property type="entry name" value="FAD-bd_PCMH_sub1"/>
</dbReference>
<dbReference type="SUPFAM" id="SSF55447">
    <property type="entry name" value="CO dehydrogenase flavoprotein C-terminal domain-like"/>
    <property type="match status" value="1"/>
</dbReference>
<dbReference type="InterPro" id="IPR051312">
    <property type="entry name" value="Diverse_Substr_Oxidored"/>
</dbReference>
<keyword evidence="6" id="KW-1185">Reference proteome</keyword>
<dbReference type="PROSITE" id="PS51387">
    <property type="entry name" value="FAD_PCMH"/>
    <property type="match status" value="1"/>
</dbReference>
<keyword evidence="3" id="KW-0560">Oxidoreductase</keyword>
<evidence type="ECO:0000259" key="4">
    <source>
        <dbReference type="PROSITE" id="PS51387"/>
    </source>
</evidence>
<dbReference type="Gene3D" id="3.30.390.50">
    <property type="entry name" value="CO dehydrogenase flavoprotein, C-terminal domain"/>
    <property type="match status" value="1"/>
</dbReference>
<dbReference type="EMBL" id="VLLN01000030">
    <property type="protein sequence ID" value="TWJ14192.1"/>
    <property type="molecule type" value="Genomic_DNA"/>
</dbReference>
<dbReference type="Proteomes" id="UP000319449">
    <property type="component" value="Unassembled WGS sequence"/>
</dbReference>
<sequence length="289" mass="30570">MYMPDYEYHTPGTLAEACALLGELGGKVTVLAGGSDVLHKMKIGNLVPDHLVSLKNLKELREIRYEQGRGVVIGALVTHDGIYRSQLLQKHFLSLPMAAHTMANTQVTNIGTIGGNIVNGSPLADLPPILIALGASVKLVGRSGERVLPLEEFIVGPGKTVIAQDEILTEISIPDQPTTGSTYNKFGLRKSGALAVVSVATAVTVKDGTISDARIVLGAVAPVPLRAKSAEASLKGKKVSDEAIEEAAAAAAADSRPISDLRGSAEYRRELVRVFTKRALRKAIDEGHV</sequence>
<dbReference type="InterPro" id="IPR036683">
    <property type="entry name" value="CO_DH_flav_C_dom_sf"/>
</dbReference>
<accession>A0A562V8M4</accession>
<dbReference type="PANTHER" id="PTHR42659:SF2">
    <property type="entry name" value="XANTHINE DEHYDROGENASE SUBUNIT C-RELATED"/>
    <property type="match status" value="1"/>
</dbReference>
<dbReference type="GO" id="GO:0016491">
    <property type="term" value="F:oxidoreductase activity"/>
    <property type="evidence" value="ECO:0007669"/>
    <property type="project" value="UniProtKB-KW"/>
</dbReference>
<evidence type="ECO:0000313" key="5">
    <source>
        <dbReference type="EMBL" id="TWJ14192.1"/>
    </source>
</evidence>
<proteinExistence type="predicted"/>
<evidence type="ECO:0000256" key="2">
    <source>
        <dbReference type="ARBA" id="ARBA00022827"/>
    </source>
</evidence>
<protein>
    <submittedName>
        <fullName evidence="5">Carbon-monoxide dehydrogenase medium subunit</fullName>
    </submittedName>
</protein>
<dbReference type="SMART" id="SM01092">
    <property type="entry name" value="CO_deh_flav_C"/>
    <property type="match status" value="1"/>
</dbReference>
<dbReference type="InterPro" id="IPR002346">
    <property type="entry name" value="Mopterin_DH_FAD-bd"/>
</dbReference>
<dbReference type="Pfam" id="PF00941">
    <property type="entry name" value="FAD_binding_5"/>
    <property type="match status" value="1"/>
</dbReference>
<keyword evidence="2" id="KW-0274">FAD</keyword>
<comment type="caution">
    <text evidence="5">The sequence shown here is derived from an EMBL/GenBank/DDBJ whole genome shotgun (WGS) entry which is preliminary data.</text>
</comment>
<dbReference type="SUPFAM" id="SSF56176">
    <property type="entry name" value="FAD-binding/transporter-associated domain-like"/>
    <property type="match status" value="1"/>
</dbReference>
<dbReference type="InterPro" id="IPR016169">
    <property type="entry name" value="FAD-bd_PCMH_sub2"/>
</dbReference>
<reference evidence="5 6" key="1">
    <citation type="submission" date="2019-07" db="EMBL/GenBank/DDBJ databases">
        <title>Genomic Encyclopedia of Archaeal and Bacterial Type Strains, Phase II (KMG-II): from individual species to whole genera.</title>
        <authorList>
            <person name="Goeker M."/>
        </authorList>
    </citation>
    <scope>NUCLEOTIDE SEQUENCE [LARGE SCALE GENOMIC DNA]</scope>
    <source>
        <strain evidence="5 6">ATCC BAA-1139</strain>
    </source>
</reference>
<keyword evidence="1" id="KW-0285">Flavoprotein</keyword>
<dbReference type="RefSeq" id="WP_145025208.1">
    <property type="nucleotide sequence ID" value="NZ_VLLN01000030.1"/>
</dbReference>
<evidence type="ECO:0000256" key="1">
    <source>
        <dbReference type="ARBA" id="ARBA00022630"/>
    </source>
</evidence>
<feature type="domain" description="FAD-binding PCMH-type" evidence="4">
    <location>
        <begin position="1"/>
        <end position="178"/>
    </location>
</feature>
<dbReference type="InterPro" id="IPR016166">
    <property type="entry name" value="FAD-bd_PCMH"/>
</dbReference>
<dbReference type="PANTHER" id="PTHR42659">
    <property type="entry name" value="XANTHINE DEHYDROGENASE SUBUNIT C-RELATED"/>
    <property type="match status" value="1"/>
</dbReference>
<dbReference type="InterPro" id="IPR036318">
    <property type="entry name" value="FAD-bd_PCMH-like_sf"/>
</dbReference>
<dbReference type="GO" id="GO:0071949">
    <property type="term" value="F:FAD binding"/>
    <property type="evidence" value="ECO:0007669"/>
    <property type="project" value="InterPro"/>
</dbReference>
<dbReference type="Gene3D" id="3.30.43.10">
    <property type="entry name" value="Uridine Diphospho-n-acetylenolpyruvylglucosamine Reductase, domain 2"/>
    <property type="match status" value="1"/>
</dbReference>
<evidence type="ECO:0000256" key="3">
    <source>
        <dbReference type="ARBA" id="ARBA00023002"/>
    </source>
</evidence>
<dbReference type="InterPro" id="IPR005107">
    <property type="entry name" value="CO_DH_flav_C"/>
</dbReference>
<dbReference type="Gene3D" id="3.30.465.10">
    <property type="match status" value="1"/>
</dbReference>